<dbReference type="PANTHER" id="PTHR43654:SF1">
    <property type="entry name" value="ISOPENTENYL PHOSPHATE KINASE"/>
    <property type="match status" value="1"/>
</dbReference>
<organism evidence="6">
    <name type="scientific">marine sediment metagenome</name>
    <dbReference type="NCBI Taxonomy" id="412755"/>
    <lineage>
        <taxon>unclassified sequences</taxon>
        <taxon>metagenomes</taxon>
        <taxon>ecological metagenomes</taxon>
    </lineage>
</organism>
<comment type="caution">
    <text evidence="6">The sequence shown here is derived from an EMBL/GenBank/DDBJ whole genome shotgun (WGS) entry which is preliminary data.</text>
</comment>
<evidence type="ECO:0000313" key="6">
    <source>
        <dbReference type="EMBL" id="KKN04423.1"/>
    </source>
</evidence>
<dbReference type="InterPro" id="IPR001057">
    <property type="entry name" value="Glu/AcGlu_kinase"/>
</dbReference>
<evidence type="ECO:0000256" key="4">
    <source>
        <dbReference type="ARBA" id="ARBA00022840"/>
    </source>
</evidence>
<dbReference type="GO" id="GO:0016114">
    <property type="term" value="P:terpenoid biosynthetic process"/>
    <property type="evidence" value="ECO:0007669"/>
    <property type="project" value="TreeGrafter"/>
</dbReference>
<keyword evidence="4" id="KW-0067">ATP-binding</keyword>
<keyword evidence="2" id="KW-0547">Nucleotide-binding</keyword>
<dbReference type="SUPFAM" id="SSF53633">
    <property type="entry name" value="Carbamate kinase-like"/>
    <property type="match status" value="1"/>
</dbReference>
<dbReference type="PANTHER" id="PTHR43654">
    <property type="entry name" value="GLUTAMATE 5-KINASE"/>
    <property type="match status" value="1"/>
</dbReference>
<evidence type="ECO:0000259" key="5">
    <source>
        <dbReference type="Pfam" id="PF00696"/>
    </source>
</evidence>
<evidence type="ECO:0000256" key="1">
    <source>
        <dbReference type="ARBA" id="ARBA00022679"/>
    </source>
</evidence>
<dbReference type="EMBL" id="LAZR01004924">
    <property type="protein sequence ID" value="KKN04423.1"/>
    <property type="molecule type" value="Genomic_DNA"/>
</dbReference>
<reference evidence="6" key="1">
    <citation type="journal article" date="2015" name="Nature">
        <title>Complex archaea that bridge the gap between prokaryotes and eukaryotes.</title>
        <authorList>
            <person name="Spang A."/>
            <person name="Saw J.H."/>
            <person name="Jorgensen S.L."/>
            <person name="Zaremba-Niedzwiedzka K."/>
            <person name="Martijn J."/>
            <person name="Lind A.E."/>
            <person name="van Eijk R."/>
            <person name="Schleper C."/>
            <person name="Guy L."/>
            <person name="Ettema T.J."/>
        </authorList>
    </citation>
    <scope>NUCLEOTIDE SEQUENCE</scope>
</reference>
<protein>
    <recommendedName>
        <fullName evidence="5">Aspartate/glutamate/uridylate kinase domain-containing protein</fullName>
    </recommendedName>
</protein>
<name>A0A0F9QGJ2_9ZZZZ</name>
<evidence type="ECO:0000256" key="3">
    <source>
        <dbReference type="ARBA" id="ARBA00022777"/>
    </source>
</evidence>
<evidence type="ECO:0000256" key="2">
    <source>
        <dbReference type="ARBA" id="ARBA00022741"/>
    </source>
</evidence>
<accession>A0A0F9QGJ2</accession>
<dbReference type="InterPro" id="IPR001048">
    <property type="entry name" value="Asp/Glu/Uridylate_kinase"/>
</dbReference>
<dbReference type="Gene3D" id="3.40.1160.10">
    <property type="entry name" value="Acetylglutamate kinase-like"/>
    <property type="match status" value="1"/>
</dbReference>
<keyword evidence="1" id="KW-0808">Transferase</keyword>
<dbReference type="GO" id="GO:0005524">
    <property type="term" value="F:ATP binding"/>
    <property type="evidence" value="ECO:0007669"/>
    <property type="project" value="UniProtKB-KW"/>
</dbReference>
<feature type="domain" description="Aspartate/glutamate/uridylate kinase" evidence="5">
    <location>
        <begin position="5"/>
        <end position="113"/>
    </location>
</feature>
<dbReference type="AlphaFoldDB" id="A0A0F9QGJ2"/>
<sequence>SHSLIDALKGFLSLGMVPLLGADMIYDEEIGFSICGGDLLAVFLARELGANQLIFVSDVNGVYDKDPKKFSYASIIKEIEIDELEKLTQEGEENNKNDITGQMKGKLSTIFSIKDLIQKGLKVAILSMKIPDTLKTFLEGKENLATRVVSKKF</sequence>
<dbReference type="GO" id="GO:0102043">
    <property type="term" value="F:isopentenyl phosphate kinase activity"/>
    <property type="evidence" value="ECO:0007669"/>
    <property type="project" value="TreeGrafter"/>
</dbReference>
<dbReference type="GO" id="GO:0005829">
    <property type="term" value="C:cytosol"/>
    <property type="evidence" value="ECO:0007669"/>
    <property type="project" value="TreeGrafter"/>
</dbReference>
<dbReference type="InterPro" id="IPR036393">
    <property type="entry name" value="AceGlu_kinase-like_sf"/>
</dbReference>
<dbReference type="PRINTS" id="PR00474">
    <property type="entry name" value="GLU5KINASE"/>
</dbReference>
<keyword evidence="3" id="KW-0418">Kinase</keyword>
<proteinExistence type="predicted"/>
<feature type="non-terminal residue" evidence="6">
    <location>
        <position position="1"/>
    </location>
</feature>
<gene>
    <name evidence="6" type="ORF">LCGC14_1097680</name>
</gene>
<dbReference type="Pfam" id="PF00696">
    <property type="entry name" value="AA_kinase"/>
    <property type="match status" value="1"/>
</dbReference>
<dbReference type="GO" id="GO:0016301">
    <property type="term" value="F:kinase activity"/>
    <property type="evidence" value="ECO:0007669"/>
    <property type="project" value="UniProtKB-KW"/>
</dbReference>